<dbReference type="EMBL" id="LN890285">
    <property type="protein sequence ID" value="CUR53032.1"/>
    <property type="molecule type" value="Genomic_DNA"/>
</dbReference>
<keyword evidence="1" id="KW-0969">Cilium</keyword>
<accession>A0A160SWB4</accession>
<reference evidence="2" key="1">
    <citation type="submission" date="2015-10" db="EMBL/GenBank/DDBJ databases">
        <authorList>
            <person name="Manzano-Marin A."/>
            <person name="Manzano-Marin A."/>
        </authorList>
    </citation>
    <scope>NUCLEOTIDE SEQUENCE [LARGE SCALE GENOMIC DNA]</scope>
    <source>
        <strain evidence="2">BTs</strain>
    </source>
</reference>
<sequence>MKINSTINLIIILKEQKKIQLQKKFFIFSKSLALQKQYFLQLKKIKKYLFEYKKIFFRKINFGCFLYQLRFFEFFFDILKKIIVQQKKKIQILKKKNKKFLNEIKSIFVHFKKWNILEKKYFKKKKKIFFLKKNRIEETLYQHFQIINKK</sequence>
<keyword evidence="1" id="KW-0966">Cell projection</keyword>
<dbReference type="RefSeq" id="WP_075472312.1">
    <property type="nucleotide sequence ID" value="NZ_CP135003.1"/>
</dbReference>
<proteinExistence type="predicted"/>
<evidence type="ECO:0000313" key="1">
    <source>
        <dbReference type="EMBL" id="CUR53032.1"/>
    </source>
</evidence>
<gene>
    <name evidence="1" type="primary">fliJ</name>
    <name evidence="1" type="ORF">BTSPAZIEG_0047</name>
</gene>
<keyword evidence="2" id="KW-1185">Reference proteome</keyword>
<protein>
    <submittedName>
        <fullName evidence="1">Flagellar FliJ protein</fullName>
    </submittedName>
</protein>
<evidence type="ECO:0000313" key="2">
    <source>
        <dbReference type="Proteomes" id="UP000243633"/>
    </source>
</evidence>
<keyword evidence="1" id="KW-0282">Flagellum</keyword>
<dbReference type="AlphaFoldDB" id="A0A160SWB4"/>
<name>A0A160SWB4_BUCTT</name>
<dbReference type="PATRIC" id="fig|98804.3.peg.40"/>
<dbReference type="Proteomes" id="UP000243633">
    <property type="component" value="Chromosome 1"/>
</dbReference>
<organism evidence="1 2">
    <name type="scientific">Buchnera aphidicola subsp. Tuberolachnus salignus</name>
    <dbReference type="NCBI Taxonomy" id="98804"/>
    <lineage>
        <taxon>Bacteria</taxon>
        <taxon>Pseudomonadati</taxon>
        <taxon>Pseudomonadota</taxon>
        <taxon>Gammaproteobacteria</taxon>
        <taxon>Enterobacterales</taxon>
        <taxon>Erwiniaceae</taxon>
        <taxon>Buchnera</taxon>
    </lineage>
</organism>